<evidence type="ECO:0000256" key="3">
    <source>
        <dbReference type="PIRSR" id="PIRSR620019-2"/>
    </source>
</evidence>
<dbReference type="Gene3D" id="2.160.10.10">
    <property type="entry name" value="Hexapeptide repeat proteins"/>
    <property type="match status" value="1"/>
</dbReference>
<dbReference type="PANTHER" id="PTHR43300:SF7">
    <property type="entry name" value="UDP-N-ACETYLBACILLOSAMINE N-ACETYLTRANSFERASE"/>
    <property type="match status" value="1"/>
</dbReference>
<dbReference type="InterPro" id="IPR050179">
    <property type="entry name" value="Trans_hexapeptide_repeat"/>
</dbReference>
<dbReference type="RefSeq" id="WP_108958552.1">
    <property type="nucleotide sequence ID" value="NZ_BFAZ01000003.1"/>
</dbReference>
<feature type="active site" description="Proton acceptor" evidence="2">
    <location>
        <position position="139"/>
    </location>
</feature>
<dbReference type="PANTHER" id="PTHR43300">
    <property type="entry name" value="ACETYLTRANSFERASE"/>
    <property type="match status" value="1"/>
</dbReference>
<dbReference type="InterPro" id="IPR020019">
    <property type="entry name" value="AcTrfase_PglD-like"/>
</dbReference>
<feature type="domain" description="PglD N-terminal" evidence="4">
    <location>
        <begin position="4"/>
        <end position="84"/>
    </location>
</feature>
<feature type="site" description="Increases basicity of active site His" evidence="2">
    <location>
        <position position="140"/>
    </location>
</feature>
<dbReference type="InterPro" id="IPR041561">
    <property type="entry name" value="PglD_N"/>
</dbReference>
<protein>
    <submittedName>
        <fullName evidence="5">Acetyl transferase</fullName>
    </submittedName>
</protein>
<evidence type="ECO:0000313" key="6">
    <source>
        <dbReference type="Proteomes" id="UP000245206"/>
    </source>
</evidence>
<gene>
    <name evidence="5" type="ORF">LPTSP2_06050</name>
</gene>
<dbReference type="Pfam" id="PF00132">
    <property type="entry name" value="Hexapep"/>
    <property type="match status" value="1"/>
</dbReference>
<keyword evidence="5" id="KW-0808">Transferase</keyword>
<dbReference type="NCBIfam" id="TIGR03570">
    <property type="entry name" value="NeuD_NnaD"/>
    <property type="match status" value="1"/>
</dbReference>
<keyword evidence="6" id="KW-1185">Reference proteome</keyword>
<dbReference type="InterPro" id="IPR011004">
    <property type="entry name" value="Trimer_LpxA-like_sf"/>
</dbReference>
<dbReference type="GO" id="GO:0016740">
    <property type="term" value="F:transferase activity"/>
    <property type="evidence" value="ECO:0007669"/>
    <property type="project" value="UniProtKB-KW"/>
</dbReference>
<sequence length="192" mass="20495">MEGIILIGGGGHCKSVIDVIRKEAKFEILGIVDSYLPVGHFVLDVKVLGNDSDLSELSKKCKNFHITVGQIQSNIVRKKIANELMALGAELPNIISPSAIVSSYSKLGQGITVMHQATIQADVMIGDFCIINDHALIEHEVHIGKFSHIATGAIVNGNVEIGENVFIGSGTVIVQGSKIPDGTFIKANQLVK</sequence>
<name>A0A2P2D9M7_9LEPT</name>
<evidence type="ECO:0000313" key="5">
    <source>
        <dbReference type="EMBL" id="GBF41333.1"/>
    </source>
</evidence>
<feature type="binding site" evidence="3">
    <location>
        <position position="148"/>
    </location>
    <ligand>
        <name>acetyl-CoA</name>
        <dbReference type="ChEBI" id="CHEBI:57288"/>
    </ligand>
</feature>
<feature type="binding site" evidence="3">
    <location>
        <position position="69"/>
    </location>
    <ligand>
        <name>substrate</name>
    </ligand>
</feature>
<dbReference type="SUPFAM" id="SSF51161">
    <property type="entry name" value="Trimeric LpxA-like enzymes"/>
    <property type="match status" value="1"/>
</dbReference>
<dbReference type="OrthoDB" id="9794407at2"/>
<reference evidence="6" key="1">
    <citation type="journal article" date="2019" name="Microbiol. Immunol.">
        <title>Molecular and phenotypic characterization of Leptospira johnsonii sp. nov., Leptospira ellinghausenii sp. nov. and Leptospira ryugenii sp. nov. isolated from soil and water in Japan.</title>
        <authorList>
            <person name="Masuzawa T."/>
            <person name="Saito M."/>
            <person name="Nakao R."/>
            <person name="Nikaido Y."/>
            <person name="Matsumoto M."/>
            <person name="Ogawa M."/>
            <person name="Yokoyama M."/>
            <person name="Hidaka Y."/>
            <person name="Tomita J."/>
            <person name="Sakakibara K."/>
            <person name="Suzuki K."/>
            <person name="Yasuda S."/>
            <person name="Sato H."/>
            <person name="Yamaguchi M."/>
            <person name="Yoshida S.I."/>
            <person name="Koizumi N."/>
            <person name="Kawamura Y."/>
        </authorList>
    </citation>
    <scope>NUCLEOTIDE SEQUENCE [LARGE SCALE GENOMIC DNA]</scope>
    <source>
        <strain evidence="6">E18</strain>
    </source>
</reference>
<comment type="similarity">
    <text evidence="1">Belongs to the transferase hexapeptide repeat family.</text>
</comment>
<dbReference type="Pfam" id="PF17836">
    <property type="entry name" value="PglD_N"/>
    <property type="match status" value="1"/>
</dbReference>
<dbReference type="InterPro" id="IPR001451">
    <property type="entry name" value="Hexapep"/>
</dbReference>
<organism evidence="5 6">
    <name type="scientific">Leptospira ellinghausenii</name>
    <dbReference type="NCBI Taxonomy" id="1917822"/>
    <lineage>
        <taxon>Bacteria</taxon>
        <taxon>Pseudomonadati</taxon>
        <taxon>Spirochaetota</taxon>
        <taxon>Spirochaetia</taxon>
        <taxon>Leptospirales</taxon>
        <taxon>Leptospiraceae</taxon>
        <taxon>Leptospira</taxon>
    </lineage>
</organism>
<accession>A0A2P2D9M7</accession>
<dbReference type="CDD" id="cd03360">
    <property type="entry name" value="LbH_AT_putative"/>
    <property type="match status" value="1"/>
</dbReference>
<dbReference type="Gene3D" id="3.40.50.20">
    <property type="match status" value="1"/>
</dbReference>
<dbReference type="AlphaFoldDB" id="A0A2P2D9M7"/>
<evidence type="ECO:0000256" key="1">
    <source>
        <dbReference type="ARBA" id="ARBA00007274"/>
    </source>
</evidence>
<dbReference type="EMBL" id="BFAZ01000003">
    <property type="protein sequence ID" value="GBF41333.1"/>
    <property type="molecule type" value="Genomic_DNA"/>
</dbReference>
<evidence type="ECO:0000259" key="4">
    <source>
        <dbReference type="Pfam" id="PF17836"/>
    </source>
</evidence>
<proteinExistence type="inferred from homology"/>
<dbReference type="Proteomes" id="UP000245206">
    <property type="component" value="Unassembled WGS sequence"/>
</dbReference>
<evidence type="ECO:0000256" key="2">
    <source>
        <dbReference type="PIRSR" id="PIRSR620019-1"/>
    </source>
</evidence>
<comment type="caution">
    <text evidence="5">The sequence shown here is derived from an EMBL/GenBank/DDBJ whole genome shotgun (WGS) entry which is preliminary data.</text>
</comment>